<name>A0AAJ6Z1U2_PAPXU</name>
<feature type="region of interest" description="Disordered" evidence="1">
    <location>
        <begin position="85"/>
        <end position="166"/>
    </location>
</feature>
<dbReference type="PROSITE" id="PS51257">
    <property type="entry name" value="PROKAR_LIPOPROTEIN"/>
    <property type="match status" value="1"/>
</dbReference>
<organism evidence="3">
    <name type="scientific">Papilio xuthus</name>
    <name type="common">Asian swallowtail butterfly</name>
    <dbReference type="NCBI Taxonomy" id="66420"/>
    <lineage>
        <taxon>Eukaryota</taxon>
        <taxon>Metazoa</taxon>
        <taxon>Ecdysozoa</taxon>
        <taxon>Arthropoda</taxon>
        <taxon>Hexapoda</taxon>
        <taxon>Insecta</taxon>
        <taxon>Pterygota</taxon>
        <taxon>Neoptera</taxon>
        <taxon>Endopterygota</taxon>
        <taxon>Lepidoptera</taxon>
        <taxon>Glossata</taxon>
        <taxon>Ditrysia</taxon>
        <taxon>Papilionoidea</taxon>
        <taxon>Papilionidae</taxon>
        <taxon>Papilioninae</taxon>
        <taxon>Papilio</taxon>
    </lineage>
</organism>
<dbReference type="Proteomes" id="UP000694872">
    <property type="component" value="Unplaced"/>
</dbReference>
<reference evidence="3" key="1">
    <citation type="submission" date="2025-08" db="UniProtKB">
        <authorList>
            <consortium name="RefSeq"/>
        </authorList>
    </citation>
    <scope>IDENTIFICATION</scope>
</reference>
<dbReference type="RefSeq" id="XP_013163400.1">
    <property type="nucleotide sequence ID" value="XM_013307946.1"/>
</dbReference>
<evidence type="ECO:0000313" key="3">
    <source>
        <dbReference type="RefSeq" id="XP_013163400.1"/>
    </source>
</evidence>
<protein>
    <submittedName>
        <fullName evidence="3">Uncharacterized protein</fullName>
    </submittedName>
</protein>
<gene>
    <name evidence="3" type="primary">LOC106114666</name>
</gene>
<keyword evidence="2" id="KW-0732">Signal</keyword>
<dbReference type="AlphaFoldDB" id="A0AAJ6Z1U2"/>
<feature type="chain" id="PRO_5042615855" evidence="2">
    <location>
        <begin position="24"/>
        <end position="196"/>
    </location>
</feature>
<proteinExistence type="predicted"/>
<accession>A0AAJ6Z1U2</accession>
<evidence type="ECO:0000256" key="1">
    <source>
        <dbReference type="SAM" id="MobiDB-lite"/>
    </source>
</evidence>
<feature type="compositionally biased region" description="Acidic residues" evidence="1">
    <location>
        <begin position="143"/>
        <end position="155"/>
    </location>
</feature>
<dbReference type="GeneID" id="106114666"/>
<feature type="signal peptide" evidence="2">
    <location>
        <begin position="1"/>
        <end position="23"/>
    </location>
</feature>
<sequence length="196" mass="22102">MATFKIMKIYYVIFFLNIALSSCDVTYFTDEVHSFSADKENIYDIFSGDNDNKYDVFSGDKQEFEESSCDIDEFDVFSGDDKFDVSSGDKEDEFDSFSGDKQEFEESSGDNEFDVFSGDKQEFEESSGDNEFDVFSGDKQEFEESSGDEENELEVSGDLNESVMSSENDTTYGIELSWSPSLLTMSGLGLFCKISS</sequence>
<evidence type="ECO:0000256" key="2">
    <source>
        <dbReference type="SAM" id="SignalP"/>
    </source>
</evidence>